<organism evidence="3 4">
    <name type="scientific">Sorangium cellulosum</name>
    <name type="common">Polyangium cellulosum</name>
    <dbReference type="NCBI Taxonomy" id="56"/>
    <lineage>
        <taxon>Bacteria</taxon>
        <taxon>Pseudomonadati</taxon>
        <taxon>Myxococcota</taxon>
        <taxon>Polyangia</taxon>
        <taxon>Polyangiales</taxon>
        <taxon>Polyangiaceae</taxon>
        <taxon>Sorangium</taxon>
    </lineage>
</organism>
<keyword evidence="2" id="KW-0732">Signal</keyword>
<dbReference type="InterPro" id="IPR029062">
    <property type="entry name" value="Class_I_gatase-like"/>
</dbReference>
<protein>
    <recommendedName>
        <fullName evidence="5">Secreted protein</fullName>
    </recommendedName>
</protein>
<proteinExistence type="predicted"/>
<feature type="compositionally biased region" description="Gly residues" evidence="1">
    <location>
        <begin position="33"/>
        <end position="49"/>
    </location>
</feature>
<feature type="compositionally biased region" description="Low complexity" evidence="1">
    <location>
        <begin position="50"/>
        <end position="61"/>
    </location>
</feature>
<comment type="caution">
    <text evidence="3">The sequence shown here is derived from an EMBL/GenBank/DDBJ whole genome shotgun (WGS) entry which is preliminary data.</text>
</comment>
<feature type="chain" id="PRO_5007567994" description="Secreted protein" evidence="2">
    <location>
        <begin position="24"/>
        <end position="376"/>
    </location>
</feature>
<evidence type="ECO:0000256" key="1">
    <source>
        <dbReference type="SAM" id="MobiDB-lite"/>
    </source>
</evidence>
<accession>A0A150RLW2</accession>
<dbReference type="EMBL" id="JEMB01002421">
    <property type="protein sequence ID" value="KYF81279.1"/>
    <property type="molecule type" value="Genomic_DNA"/>
</dbReference>
<name>A0A150RLW2_SORCE</name>
<dbReference type="AlphaFoldDB" id="A0A150RLW2"/>
<evidence type="ECO:0000256" key="2">
    <source>
        <dbReference type="SAM" id="SignalP"/>
    </source>
</evidence>
<evidence type="ECO:0000313" key="4">
    <source>
        <dbReference type="Proteomes" id="UP000075635"/>
    </source>
</evidence>
<evidence type="ECO:0000313" key="3">
    <source>
        <dbReference type="EMBL" id="KYF81279.1"/>
    </source>
</evidence>
<gene>
    <name evidence="3" type="ORF">BE17_33595</name>
</gene>
<sequence>MTGLRFATRLCAVLAALWLPVIACSGGGDGPKGNTTGNGDGGQSAGGIGSNNNSSSSSSGDDIGGDIGLTSSVSTGPQADAGHETTCDDAGNCTCINIASIGREGVWGPCSSDSTTALQNWLNTQSTAQVDNYNTEKPTLTPEFLAKYDVILLQWMVTKGAQNDDGAPWQFTPDEVNALRDWVSNGGGLIALSGYQCSGQGCTVHDVTATNQLLSFTDIQFNTNGVLDPAQSGCPNCNCWGGSLPLGGPLQGSVGTWNQDTPIGKDIQSVGAYIARPIKSTTATVDCTDGTNNFAVHEEVGKGHVVAYGDEWVTYSGQWLGTAECLDPRLYTDPNSGCYERSAAQVFQISQFWYNVIKYAASSVECFTIEDPVIIK</sequence>
<dbReference type="Proteomes" id="UP000075635">
    <property type="component" value="Unassembled WGS sequence"/>
</dbReference>
<dbReference type="SUPFAM" id="SSF52317">
    <property type="entry name" value="Class I glutamine amidotransferase-like"/>
    <property type="match status" value="1"/>
</dbReference>
<evidence type="ECO:0008006" key="5">
    <source>
        <dbReference type="Google" id="ProtNLM"/>
    </source>
</evidence>
<feature type="region of interest" description="Disordered" evidence="1">
    <location>
        <begin position="33"/>
        <end position="85"/>
    </location>
</feature>
<feature type="signal peptide" evidence="2">
    <location>
        <begin position="1"/>
        <end position="23"/>
    </location>
</feature>
<reference evidence="3 4" key="1">
    <citation type="submission" date="2014-02" db="EMBL/GenBank/DDBJ databases">
        <title>The small core and large imbalanced accessory genome model reveals a collaborative survival strategy of Sorangium cellulosum strains in nature.</title>
        <authorList>
            <person name="Han K."/>
            <person name="Peng R."/>
            <person name="Blom J."/>
            <person name="Li Y.-Z."/>
        </authorList>
    </citation>
    <scope>NUCLEOTIDE SEQUENCE [LARGE SCALE GENOMIC DNA]</scope>
    <source>
        <strain evidence="3 4">So0011-07</strain>
    </source>
</reference>
<dbReference type="Gene3D" id="3.40.50.880">
    <property type="match status" value="1"/>
</dbReference>